<dbReference type="EMBL" id="CACVAW010000056">
    <property type="protein sequence ID" value="CAA6813512.1"/>
    <property type="molecule type" value="Genomic_DNA"/>
</dbReference>
<comment type="similarity">
    <text evidence="1">Belongs to the RelA/SpoT family.</text>
</comment>
<dbReference type="InterPro" id="IPR043519">
    <property type="entry name" value="NT_sf"/>
</dbReference>
<name>A0A6S6T2K9_9BACT</name>
<dbReference type="InterPro" id="IPR003607">
    <property type="entry name" value="HD/PDEase_dom"/>
</dbReference>
<dbReference type="FunFam" id="1.10.3210.10:FF:000001">
    <property type="entry name" value="GTP pyrophosphokinase RelA"/>
    <property type="match status" value="1"/>
</dbReference>
<dbReference type="Pfam" id="PF04607">
    <property type="entry name" value="RelA_SpoT"/>
    <property type="match status" value="1"/>
</dbReference>
<feature type="domain" description="RelA/SpoT" evidence="3">
    <location>
        <begin position="253"/>
        <end position="351"/>
    </location>
</feature>
<dbReference type="SMART" id="SM00471">
    <property type="entry name" value="HDc"/>
    <property type="match status" value="1"/>
</dbReference>
<dbReference type="GO" id="GO:0008728">
    <property type="term" value="F:GTP diphosphokinase activity"/>
    <property type="evidence" value="ECO:0007669"/>
    <property type="project" value="TreeGrafter"/>
</dbReference>
<dbReference type="GO" id="GO:0016301">
    <property type="term" value="F:kinase activity"/>
    <property type="evidence" value="ECO:0007669"/>
    <property type="project" value="UniProtKB-KW"/>
</dbReference>
<dbReference type="PANTHER" id="PTHR21262:SF31">
    <property type="entry name" value="GTP PYROPHOSPHOKINASE"/>
    <property type="match status" value="1"/>
</dbReference>
<sequence>MKTKNTRPKLNPTDYEHYLTSLIKHIKDKKLDTKRIKKAFYYAGEAHSKQYRQSGEPYIMHPTAVAKIVYDQGLDEDCIISALLHDTVEDTEATIEQVKEIFLPSVASLVDSLSHFTETLNSNDIKDVKTLRKILFSMSQDFRTVYIKIADRLHNMSTLEHMPRDKQIKKAIETKNIYLGLAKNLNLWHWKTLLEDYCLEYLEPEKHKKILLKTKTAKKKNYAELQSLEEELKALLGNDNVKLRRYSLVEISDRLKRDDAYIDINNIYYIEIQTLDKNLAYLDMIKIHQNYKAFTPRFKDFISNPKDNGYEALHTTVFTNLGLIDIKIKSIHSFKNSQKHNQEQWVNKILLREENLQDDKSFHDSIVNEVLSDNITVYSTFGNNIEIPQNSTVLDFILLIYKEKALFIGDIYIADKKVNINTTLKNKDIVEIIFTSTKSKIRLEWFNMLNSYESKRILTDLLGGNQNYQNLFKGYEKLKYWMKVFDLPSLNYIYEGYEQNLQNFSSIEKALITLGQNKISIKEFLVDLISINTFRKVPKYNLYTFALDIKDVNKDEIESIIELLYKNLQESLSIKLQDKHYVLTHKNGVKVKYFFKELSSLLDFLFQAKEKISSNLELKYVL</sequence>
<gene>
    <name evidence="4" type="ORF">HELGO_WM22791</name>
</gene>
<evidence type="ECO:0000259" key="2">
    <source>
        <dbReference type="SMART" id="SM00471"/>
    </source>
</evidence>
<dbReference type="Gene3D" id="1.10.3210.10">
    <property type="entry name" value="Hypothetical protein af1432"/>
    <property type="match status" value="1"/>
</dbReference>
<evidence type="ECO:0000259" key="3">
    <source>
        <dbReference type="SMART" id="SM00954"/>
    </source>
</evidence>
<feature type="domain" description="HD/PDEase" evidence="2">
    <location>
        <begin position="54"/>
        <end position="165"/>
    </location>
</feature>
<dbReference type="InterPro" id="IPR012675">
    <property type="entry name" value="Beta-grasp_dom_sf"/>
</dbReference>
<dbReference type="SUPFAM" id="SSF81271">
    <property type="entry name" value="TGS-like"/>
    <property type="match status" value="1"/>
</dbReference>
<evidence type="ECO:0000313" key="4">
    <source>
        <dbReference type="EMBL" id="CAA6813512.1"/>
    </source>
</evidence>
<dbReference type="SUPFAM" id="SSF81301">
    <property type="entry name" value="Nucleotidyltransferase"/>
    <property type="match status" value="1"/>
</dbReference>
<dbReference type="Pfam" id="PF13328">
    <property type="entry name" value="HD_4"/>
    <property type="match status" value="1"/>
</dbReference>
<evidence type="ECO:0000256" key="1">
    <source>
        <dbReference type="ARBA" id="ARBA00007476"/>
    </source>
</evidence>
<dbReference type="PANTHER" id="PTHR21262">
    <property type="entry name" value="GUANOSINE-3',5'-BIS DIPHOSPHATE 3'-PYROPHOSPHOHYDROLASE"/>
    <property type="match status" value="1"/>
</dbReference>
<protein>
    <submittedName>
        <fullName evidence="4">GTP pyrophosphokinase</fullName>
    </submittedName>
</protein>
<dbReference type="GO" id="GO:0005886">
    <property type="term" value="C:plasma membrane"/>
    <property type="evidence" value="ECO:0007669"/>
    <property type="project" value="TreeGrafter"/>
</dbReference>
<dbReference type="SMART" id="SM00954">
    <property type="entry name" value="RelA_SpoT"/>
    <property type="match status" value="1"/>
</dbReference>
<reference evidence="4" key="1">
    <citation type="submission" date="2020-01" db="EMBL/GenBank/DDBJ databases">
        <authorList>
            <person name="Meier V. D."/>
            <person name="Meier V D."/>
        </authorList>
    </citation>
    <scope>NUCLEOTIDE SEQUENCE</scope>
    <source>
        <strain evidence="4">HLG_WM_MAG_12</strain>
    </source>
</reference>
<organism evidence="4">
    <name type="scientific">uncultured Campylobacterales bacterium</name>
    <dbReference type="NCBI Taxonomy" id="352960"/>
    <lineage>
        <taxon>Bacteria</taxon>
        <taxon>Pseudomonadati</taxon>
        <taxon>Campylobacterota</taxon>
        <taxon>Epsilonproteobacteria</taxon>
        <taxon>Campylobacterales</taxon>
        <taxon>environmental samples</taxon>
    </lineage>
</organism>
<dbReference type="SUPFAM" id="SSF109604">
    <property type="entry name" value="HD-domain/PDEase-like"/>
    <property type="match status" value="1"/>
</dbReference>
<dbReference type="GO" id="GO:0015969">
    <property type="term" value="P:guanosine tetraphosphate metabolic process"/>
    <property type="evidence" value="ECO:0007669"/>
    <property type="project" value="InterPro"/>
</dbReference>
<dbReference type="GO" id="GO:0042594">
    <property type="term" value="P:response to starvation"/>
    <property type="evidence" value="ECO:0007669"/>
    <property type="project" value="TreeGrafter"/>
</dbReference>
<dbReference type="Gene3D" id="3.10.20.30">
    <property type="match status" value="1"/>
</dbReference>
<accession>A0A6S6T2K9</accession>
<proteinExistence type="inferred from homology"/>
<dbReference type="InterPro" id="IPR012676">
    <property type="entry name" value="TGS-like"/>
</dbReference>
<dbReference type="InterPro" id="IPR007685">
    <property type="entry name" value="RelA_SpoT"/>
</dbReference>
<keyword evidence="4" id="KW-0418">Kinase</keyword>
<dbReference type="GO" id="GO:0008893">
    <property type="term" value="F:guanosine-3',5'-bis(diphosphate) 3'-diphosphatase activity"/>
    <property type="evidence" value="ECO:0007669"/>
    <property type="project" value="TreeGrafter"/>
</dbReference>
<dbReference type="AlphaFoldDB" id="A0A6S6T2K9"/>
<dbReference type="Gene3D" id="3.30.460.10">
    <property type="entry name" value="Beta Polymerase, domain 2"/>
    <property type="match status" value="1"/>
</dbReference>
<keyword evidence="4" id="KW-0808">Transferase</keyword>